<proteinExistence type="predicted"/>
<organism evidence="1 2">
    <name type="scientific">Catagonus wagneri</name>
    <name type="common">Chacoan peccary</name>
    <dbReference type="NCBI Taxonomy" id="51154"/>
    <lineage>
        <taxon>Eukaryota</taxon>
        <taxon>Metazoa</taxon>
        <taxon>Chordata</taxon>
        <taxon>Craniata</taxon>
        <taxon>Vertebrata</taxon>
        <taxon>Euteleostomi</taxon>
        <taxon>Mammalia</taxon>
        <taxon>Eutheria</taxon>
        <taxon>Laurasiatheria</taxon>
        <taxon>Artiodactyla</taxon>
        <taxon>Suina</taxon>
        <taxon>Tayassuidae</taxon>
        <taxon>Catagonus</taxon>
    </lineage>
</organism>
<dbReference type="Ensembl" id="ENSCWAT00000028762.1">
    <property type="protein sequence ID" value="ENSCWAP00000026533.1"/>
    <property type="gene ID" value="ENSCWAG00000020095.1"/>
</dbReference>
<dbReference type="AlphaFoldDB" id="A0A8C3YPR6"/>
<accession>A0A8C3YPR6</accession>
<evidence type="ECO:0000313" key="1">
    <source>
        <dbReference type="Ensembl" id="ENSCWAP00000026533.1"/>
    </source>
</evidence>
<dbReference type="Proteomes" id="UP000694540">
    <property type="component" value="Unplaced"/>
</dbReference>
<reference evidence="1" key="2">
    <citation type="submission" date="2025-09" db="UniProtKB">
        <authorList>
            <consortium name="Ensembl"/>
        </authorList>
    </citation>
    <scope>IDENTIFICATION</scope>
</reference>
<dbReference type="GeneTree" id="ENSGT01150000287026"/>
<keyword evidence="2" id="KW-1185">Reference proteome</keyword>
<reference evidence="1" key="1">
    <citation type="submission" date="2025-08" db="UniProtKB">
        <authorList>
            <consortium name="Ensembl"/>
        </authorList>
    </citation>
    <scope>IDENTIFICATION</scope>
</reference>
<sequence>MMKLWISSSNLPSTTNPNRPILSHTLYIRHNYRLLISNPYLPRHKLRMNNPLLTCKRNIHILHLPFHPRRPRTVLRILFIPRDMKHRSYSPTNSNSNCLYRICTTMRANIFLRGNSHYKPFISNPIYWHRPSRMNLRGVLSR</sequence>
<name>A0A8C3YPR6_9CETA</name>
<protein>
    <submittedName>
        <fullName evidence="1">Uncharacterized protein</fullName>
    </submittedName>
</protein>
<evidence type="ECO:0000313" key="2">
    <source>
        <dbReference type="Proteomes" id="UP000694540"/>
    </source>
</evidence>